<dbReference type="InterPro" id="IPR041079">
    <property type="entry name" value="Neuraminidase-like"/>
</dbReference>
<dbReference type="Proteomes" id="UP001055172">
    <property type="component" value="Unassembled WGS sequence"/>
</dbReference>
<evidence type="ECO:0000259" key="5">
    <source>
        <dbReference type="Pfam" id="PF20220"/>
    </source>
</evidence>
<evidence type="ECO:0000313" key="7">
    <source>
        <dbReference type="Proteomes" id="UP001055172"/>
    </source>
</evidence>
<accession>A0AA37H0S1</accession>
<evidence type="ECO:0000256" key="2">
    <source>
        <dbReference type="SAM" id="MobiDB-lite"/>
    </source>
</evidence>
<evidence type="ECO:0000259" key="3">
    <source>
        <dbReference type="Pfam" id="PF18276"/>
    </source>
</evidence>
<feature type="domain" description="Tc toxin complex TcA C-terminal TcB-binding" evidence="3">
    <location>
        <begin position="2759"/>
        <end position="3048"/>
    </location>
</feature>
<reference evidence="6 7" key="1">
    <citation type="submission" date="2021-07" db="EMBL/GenBank/DDBJ databases">
        <title>Genome data of Colletotrichum spaethianum.</title>
        <authorList>
            <person name="Utami Y.D."/>
            <person name="Hiruma K."/>
        </authorList>
    </citation>
    <scope>NUCLEOTIDE SEQUENCE [LARGE SCALE GENOMIC DNA]</scope>
    <source>
        <strain evidence="6 7">MAFF 242679</strain>
    </source>
</reference>
<gene>
    <name evidence="6" type="ORF">ColLi_12321</name>
</gene>
<dbReference type="InterPro" id="IPR040840">
    <property type="entry name" value="TcA_TcB_BD"/>
</dbReference>
<feature type="compositionally biased region" description="Low complexity" evidence="2">
    <location>
        <begin position="8"/>
        <end position="20"/>
    </location>
</feature>
<proteinExistence type="predicted"/>
<dbReference type="InterPro" id="IPR046839">
    <property type="entry name" value="ABC_toxin_N"/>
</dbReference>
<keyword evidence="1" id="KW-0175">Coiled coil</keyword>
<feature type="region of interest" description="Disordered" evidence="2">
    <location>
        <begin position="195"/>
        <end position="220"/>
    </location>
</feature>
<feature type="domain" description="Neuraminidase-like" evidence="4">
    <location>
        <begin position="1872"/>
        <end position="2021"/>
    </location>
</feature>
<dbReference type="Pfam" id="PF18276">
    <property type="entry name" value="TcA_TcB_BD"/>
    <property type="match status" value="1"/>
</dbReference>
<sequence>MTLLPCRSSSAPPSPQSVSASQAAGLMQRLMAIEPVLRGVGCEVSTLKSQCDAVVSDGATASQIINRAASSLVGEQEGASLSESDLGRIELANSVAQASDNDAVLVAIADLDVQVERLDDLAYHYADPVSLQSAMQEHGAEENVEERAATLSQKLYDARPGALVAGLIHSGRVHVPDESTRSKVGARLREKPSLLTAAALPGNDSTTAPDDQDSSPSPDQIQDLAIDEEIRRLRRINNIAPSAASIEALSKLNLTSAAAVASMSPSAFVRSAASVSLGEAEAREVHTAAVNTVVKHTNLLLSTVDIMRDNSPIIDGRKSASIKRNDMKLIAQRLGLNQVNLDRLFGGNDEALTEEWGTVYSPAAYFVDLLQYLKASMVPVDMDDGKTKGTPLDYLLRKRPDLAQLDLTRENTETPMPYLDLVNEIMESFIVQFDAFIMDDIMKPRRSPISAYNVNKNDAGDLLWRPQNTQIEAYAYLADAAFPLTLPYHQPIDTAREFLRFLEIDRAELIDKFRSRPPAITPGLFVTAEKLRPLHEEKLNRLHDAEVLSMTEEEYMLLAKEGFQSPQYFREVYALNDKDIKLQQYNIRPVHECFGYGSMEDLEDATGTGLQDVKGQLLRRTGLAWSELVAMVQTGFVNPDMPEGRDLVIMNIFRASYRFLQTLIVPGKVVGDRLKHVRARLLDLAAKPGTGRPADVTDQHIVDWANTAFVSLGKVIVLDSNDGPFLRFRADQLDAEPFRLVSTIKDNKPRPDKISGGTLDQTVLPESIVIREDGMLVDEANAPFGFVNEAGQLLVFSGDINGTALPAKFGTQTFRVHQGATNDDGTVVGLVSDYGTIKLSGSRARELLGKPVEYVSSSSNGGTTDIQSMTLRHLDGTPLDIEEWDRLHIFIRLWKKLGWTISEVDSALTAVGKISPDALVLTGQTLDPGYSRSRISPSALRQLVKMRAVSAFTGFTMEKTLALWSNIPTLGEDSLYAREILSATSPGMLVVFSPDKDGRVLTDVKESGLSKNALNIKAVLDVQLEGLGALLSRGLVTDVLSIGNVSMIYRCKILSAWLGVSITQLLDLFDIFDRPLSSPTATLEFLQTWRSLQAAAFSVNEVAYIVAGGGDQQQAGETAAAANSLSIDKIKIAVTCKNLRSQIAAINKANRPLISGQEVTADMVRSKASQIFGEDKADSIMAYLDGTATYTVEAPANLQLKTVENSLRDKFRYFPTIEDGGAAAGAGAADKGQMQSLGILTAEEVKAIKGLLESGTTPEKLERFKAWTDAVDVLANQPTVFFSINLSGIFPSDGILYPKFNNNDGSQVTQEDKYKYFIETSLPPLVSRLSQAAVVASMAAAVSDTPDLNLASSLLGVIETTPTESGEKPETALAKLMRVGSQVGGAESRGRGRATCWCRKRTSQNEPDGFHIDSMSYKLKNGQGVSAGTFHTDPAKPIRLNSHQLYKVMVYGGTIDQVQWQVPGSARQAIPDSSVLPDVESYNLGSLFDQFTRACIVAKRFGLDAEDVEYINGHRKAFAGFDFNALQTRHLKSVGSFVQFRSSLPETTAMPLRNLLNWCEASSQAAAAKKKEGAGDGAPPSNAEKSLDASLLSRKIADATGWDATGIEQVLGEAQFFDKDPGVFVTERYLVQMGQMLEYARKADVDIPSLFRWARPVDRDMVKADGGGGDGGHGPQTQQSPFEKQFLEYHRIATTIRLAAQSKCGRDSWAAALRPANDGLREKQRDAMVKYLVNQDHMLAQNIHDADSLFEFFLVDVQTSPAVETSRLRQAISTVQLFVQRCFLGRESDHVSPSALDRELWDWMKNFSTWAANRKVFLYPENWIDPGLRDDKSPLFRELENELAQNELTRDSVTSVVRSYVNKLASIANLYPVSLYVETVPGKIDAAQQVHIFARTASTPFEHYHRVYDLVTKQWTPWVKMNVEIPHYVDPEGRTGSYLVPAKVGNRLVVFAPQITNRIVEPPRTPLVLKKDSAISIPAVNSYLEIRMSFTEYQSEGKWSPRVLSADCINTNPTPDAQVDLQAFQFLAMQRIDPANPSRPVENDFTAVAVLKAVKVEGQPHKFNLTSVSSEGQVFYFTGRHISTTRPEAIYGPNLKNYSFKLDNSLLTPINSPSFGAASRRSKTDGAVSFLTPGRVESKTAIYFTNGNSGYPELVPVRVLPGSDGSPTPIPLYQKECGEMVSVIMGSGGSSNISLTGRTGGKGNSSAGVKQLYDYMLGMSSGDFYGGSKALRHELASPYSLYNWELGLHIPMLLIDRFLQTQQFEEALGVCHLVFDPVAPLDPSVKVNDQCSDAEKRQVENARFWRFKPFKEIQTMTLERYLLQSIGSQPGQDVKAVTDWRRTPFQPHLVARERPMAYMKWMLTKYIEILVAYGDFYFRQNTLDSIPNAIQMYVLASHLCGPHGQKIPRRNIKTMNYASLSKNLDAFSNAIVRLEEQFPFSNQTPIATARSPTTIGPVSAATPEGLPTMFGFATAFYFSIPDNPALRQQRDSIDDRLFKIRHSQDINGVAKAQGLSLSSVLGSVNGPMPNYRFQWLLSRAMDMANEVKSLGASLLTAREKHDNEAGMALRARHESTVLSLTLDVKKQTLREERSALEATERSRELPAYRLKFYLDALGLDTKVPEIGEDFSIEAVKLEKPIEEGSLRLLGNEKLEMDLYAEAQAKHHDIGTLEIVAGGFHALPSISSNATPLGVGVAVIAGGSNIAAAIQAAAAAQRQSADAMTYNASSSGRKAASTRAMYDRYLQLNQAGLELKNIDRQILTARIRVELAEKDVARQERQMADAAEYEEYLRTKFTSAELYNHLTSSVSRLYQDAYNHAYELASKAVRVFKYERPRDMTDYLQPTYWDPARDGLLSGERLAYALKQLEAAHQSERGHDFELVKHVSLRQLDPIALMTLRQAHACNFTIPEAVYDLDFPGHYLRRIKSVSVSIPCVVGPYTSVGAVLRLDSHRYRVNPTLGPGGYAENRTGAAEDPRFSTMRVPIQTIATSSAVDDAGQFELSFRDERYVPFEGAGAISNWTLELPGVQPQFAYDSISDVVLHIRYTSNDGGAGLRKAATATLNAALETTSSGHILIDLRNEYASEWATVVSAAGDAKDRVMTLPKMESAVPFYLRGSKAVAKSMYILSDVQLPDAILNGDPTIKLNPQSSEEVQPVEMKNIKGPVAEVPALGGESKGVPLQGTWSLKFPKDKAVAANRVWMLIKYDLVK</sequence>
<dbReference type="Pfam" id="PF20220">
    <property type="entry name" value="ABC_toxin_N"/>
    <property type="match status" value="1"/>
</dbReference>
<evidence type="ECO:0008006" key="8">
    <source>
        <dbReference type="Google" id="ProtNLM"/>
    </source>
</evidence>
<evidence type="ECO:0000313" key="6">
    <source>
        <dbReference type="EMBL" id="GJC89483.1"/>
    </source>
</evidence>
<feature type="domain" description="ABC toxin N-terminal" evidence="5">
    <location>
        <begin position="1718"/>
        <end position="1840"/>
    </location>
</feature>
<keyword evidence="7" id="KW-1185">Reference proteome</keyword>
<dbReference type="Pfam" id="PF18413">
    <property type="entry name" value="Neuraminidase"/>
    <property type="match status" value="1"/>
</dbReference>
<dbReference type="EMBL" id="BPPX01000042">
    <property type="protein sequence ID" value="GJC89483.1"/>
    <property type="molecule type" value="Genomic_DNA"/>
</dbReference>
<evidence type="ECO:0000259" key="4">
    <source>
        <dbReference type="Pfam" id="PF18413"/>
    </source>
</evidence>
<evidence type="ECO:0000256" key="1">
    <source>
        <dbReference type="SAM" id="Coils"/>
    </source>
</evidence>
<feature type="coiled-coil region" evidence="1">
    <location>
        <begin position="2761"/>
        <end position="2788"/>
    </location>
</feature>
<comment type="caution">
    <text evidence="6">The sequence shown here is derived from an EMBL/GenBank/DDBJ whole genome shotgun (WGS) entry which is preliminary data.</text>
</comment>
<organism evidence="6 7">
    <name type="scientific">Colletotrichum liriopes</name>
    <dbReference type="NCBI Taxonomy" id="708192"/>
    <lineage>
        <taxon>Eukaryota</taxon>
        <taxon>Fungi</taxon>
        <taxon>Dikarya</taxon>
        <taxon>Ascomycota</taxon>
        <taxon>Pezizomycotina</taxon>
        <taxon>Sordariomycetes</taxon>
        <taxon>Hypocreomycetidae</taxon>
        <taxon>Glomerellales</taxon>
        <taxon>Glomerellaceae</taxon>
        <taxon>Colletotrichum</taxon>
        <taxon>Colletotrichum spaethianum species complex</taxon>
    </lineage>
</organism>
<name>A0AA37H0S1_9PEZI</name>
<protein>
    <recommendedName>
        <fullName evidence="8">Toxin subunit</fullName>
    </recommendedName>
</protein>
<feature type="region of interest" description="Disordered" evidence="2">
    <location>
        <begin position="1"/>
        <end position="20"/>
    </location>
</feature>